<evidence type="ECO:0000256" key="1">
    <source>
        <dbReference type="SAM" id="Phobius"/>
    </source>
</evidence>
<evidence type="ECO:0000256" key="2">
    <source>
        <dbReference type="SAM" id="SignalP"/>
    </source>
</evidence>
<name>A0A955L220_9BACT</name>
<organism evidence="3 4">
    <name type="scientific">Candidatus Dojkabacteria bacterium</name>
    <dbReference type="NCBI Taxonomy" id="2099670"/>
    <lineage>
        <taxon>Bacteria</taxon>
        <taxon>Candidatus Dojkabacteria</taxon>
    </lineage>
</organism>
<keyword evidence="1" id="KW-1133">Transmembrane helix</keyword>
<keyword evidence="1" id="KW-0812">Transmembrane</keyword>
<proteinExistence type="predicted"/>
<dbReference type="Pfam" id="PF18895">
    <property type="entry name" value="T4SS_pilin"/>
    <property type="match status" value="1"/>
</dbReference>
<accession>A0A955L220</accession>
<dbReference type="EMBL" id="JAGQLJ010000107">
    <property type="protein sequence ID" value="MCA9381455.1"/>
    <property type="molecule type" value="Genomic_DNA"/>
</dbReference>
<gene>
    <name evidence="3" type="ORF">KC678_04275</name>
</gene>
<comment type="caution">
    <text evidence="3">The sequence shown here is derived from an EMBL/GenBank/DDBJ whole genome shotgun (WGS) entry which is preliminary data.</text>
</comment>
<reference evidence="3" key="2">
    <citation type="journal article" date="2021" name="Microbiome">
        <title>Successional dynamics and alternative stable states in a saline activated sludge microbial community over 9 years.</title>
        <authorList>
            <person name="Wang Y."/>
            <person name="Ye J."/>
            <person name="Ju F."/>
            <person name="Liu L."/>
            <person name="Boyd J.A."/>
            <person name="Deng Y."/>
            <person name="Parks D.H."/>
            <person name="Jiang X."/>
            <person name="Yin X."/>
            <person name="Woodcroft B.J."/>
            <person name="Tyson G.W."/>
            <person name="Hugenholtz P."/>
            <person name="Polz M.F."/>
            <person name="Zhang T."/>
        </authorList>
    </citation>
    <scope>NUCLEOTIDE SEQUENCE</scope>
    <source>
        <strain evidence="3">HKST-UBA13</strain>
    </source>
</reference>
<evidence type="ECO:0000313" key="4">
    <source>
        <dbReference type="Proteomes" id="UP000775877"/>
    </source>
</evidence>
<sequence>MKNIRKKLLFSFTLALVMLISLPAKAYAQNINYKIPNPTRYNSLEDIIGAAGSLIRPLFLLTFGAMLLVGAFLVLTSQGNEEKIENGKKTIMAAIIGFAIAALAP</sequence>
<protein>
    <recommendedName>
        <fullName evidence="5">Conjugal transfer protein TrbC</fullName>
    </recommendedName>
</protein>
<feature type="transmembrane region" description="Helical" evidence="1">
    <location>
        <begin position="54"/>
        <end position="75"/>
    </location>
</feature>
<dbReference type="InterPro" id="IPR043993">
    <property type="entry name" value="T4SS_pilin"/>
</dbReference>
<reference evidence="3" key="1">
    <citation type="submission" date="2020-04" db="EMBL/GenBank/DDBJ databases">
        <authorList>
            <person name="Zhang T."/>
        </authorList>
    </citation>
    <scope>NUCLEOTIDE SEQUENCE</scope>
    <source>
        <strain evidence="3">HKST-UBA13</strain>
    </source>
</reference>
<dbReference type="Proteomes" id="UP000775877">
    <property type="component" value="Unassembled WGS sequence"/>
</dbReference>
<keyword evidence="1" id="KW-0472">Membrane</keyword>
<evidence type="ECO:0000313" key="3">
    <source>
        <dbReference type="EMBL" id="MCA9381455.1"/>
    </source>
</evidence>
<feature type="non-terminal residue" evidence="3">
    <location>
        <position position="105"/>
    </location>
</feature>
<dbReference type="AlphaFoldDB" id="A0A955L220"/>
<feature type="chain" id="PRO_5037200641" description="Conjugal transfer protein TrbC" evidence="2">
    <location>
        <begin position="27"/>
        <end position="105"/>
    </location>
</feature>
<keyword evidence="2" id="KW-0732">Signal</keyword>
<evidence type="ECO:0008006" key="5">
    <source>
        <dbReference type="Google" id="ProtNLM"/>
    </source>
</evidence>
<feature type="signal peptide" evidence="2">
    <location>
        <begin position="1"/>
        <end position="26"/>
    </location>
</feature>